<gene>
    <name evidence="1" type="ORF">HPBE_LOCUS902</name>
</gene>
<dbReference type="EMBL" id="UZAH01000822">
    <property type="protein sequence ID" value="VDO19284.1"/>
    <property type="molecule type" value="Genomic_DNA"/>
</dbReference>
<evidence type="ECO:0000313" key="1">
    <source>
        <dbReference type="EMBL" id="VDO19284.1"/>
    </source>
</evidence>
<sequence length="213" mass="24075">MTVLCTDCQAKHSEAENSSTHPGRFTPCCNLGGRRLQLFEGYPDTLRHLMVINPSATRELRRLQRNLHQNVRKFKSSLAMKEITPPRGPGPYCFRIHDQTYHCIGPLHPEEGQLRQHGCDAGIMMTLTRLISEINPYAQAFKMHEVEMLGEGEKFSRCRYDVPTMNEMAVVYIAEDAGVPASRSSAVHQTERTLQQLAEIDSFQLEKTVGTST</sequence>
<accession>A0A3P7U4P5</accession>
<evidence type="ECO:0000313" key="2">
    <source>
        <dbReference type="Proteomes" id="UP000050761"/>
    </source>
</evidence>
<evidence type="ECO:0000313" key="3">
    <source>
        <dbReference type="WBParaSite" id="HPBE_0000090101-mRNA-1"/>
    </source>
</evidence>
<proteinExistence type="predicted"/>
<dbReference type="WBParaSite" id="HPBE_0000090101-mRNA-1">
    <property type="protein sequence ID" value="HPBE_0000090101-mRNA-1"/>
    <property type="gene ID" value="HPBE_0000090101"/>
</dbReference>
<dbReference type="AlphaFoldDB" id="A0A183F409"/>
<dbReference type="PANTHER" id="PTHR45786">
    <property type="entry name" value="DNA BINDING PROTEIN-LIKE"/>
    <property type="match status" value="1"/>
</dbReference>
<accession>A0A183F409</accession>
<reference evidence="1 2" key="1">
    <citation type="submission" date="2018-11" db="EMBL/GenBank/DDBJ databases">
        <authorList>
            <consortium name="Pathogen Informatics"/>
        </authorList>
    </citation>
    <scope>NUCLEOTIDE SEQUENCE [LARGE SCALE GENOMIC DNA]</scope>
</reference>
<reference evidence="3" key="2">
    <citation type="submission" date="2019-09" db="UniProtKB">
        <authorList>
            <consortium name="WormBaseParasite"/>
        </authorList>
    </citation>
    <scope>IDENTIFICATION</scope>
</reference>
<dbReference type="Proteomes" id="UP000050761">
    <property type="component" value="Unassembled WGS sequence"/>
</dbReference>
<dbReference type="OrthoDB" id="5875387at2759"/>
<name>A0A183F409_HELPZ</name>
<dbReference type="PANTHER" id="PTHR45786:SF74">
    <property type="entry name" value="ATP-DEPENDENT DNA HELICASE"/>
    <property type="match status" value="1"/>
</dbReference>
<organism evidence="2 3">
    <name type="scientific">Heligmosomoides polygyrus</name>
    <name type="common">Parasitic roundworm</name>
    <dbReference type="NCBI Taxonomy" id="6339"/>
    <lineage>
        <taxon>Eukaryota</taxon>
        <taxon>Metazoa</taxon>
        <taxon>Ecdysozoa</taxon>
        <taxon>Nematoda</taxon>
        <taxon>Chromadorea</taxon>
        <taxon>Rhabditida</taxon>
        <taxon>Rhabditina</taxon>
        <taxon>Rhabditomorpha</taxon>
        <taxon>Strongyloidea</taxon>
        <taxon>Heligmosomidae</taxon>
        <taxon>Heligmosomoides</taxon>
    </lineage>
</organism>
<keyword evidence="2" id="KW-1185">Reference proteome</keyword>
<protein>
    <submittedName>
        <fullName evidence="3">Helitron_like_N domain-containing protein</fullName>
    </submittedName>
</protein>